<sequence>MTSSIHATRPLVPSRADLLPSRKRFGYSISPEDSVEEESDTNMLEDIEADATVVEVQLPHLSGVALRSSSPTTSTLEILTAPILPAPSAIVAPSFEFPLAPVVAPSGIYR</sequence>
<proteinExistence type="predicted"/>
<reference evidence="1" key="1">
    <citation type="journal article" date="2019" name="Sci. Rep.">
        <title>Draft genome of Tanacetum cinerariifolium, the natural source of mosquito coil.</title>
        <authorList>
            <person name="Yamashiro T."/>
            <person name="Shiraishi A."/>
            <person name="Satake H."/>
            <person name="Nakayama K."/>
        </authorList>
    </citation>
    <scope>NUCLEOTIDE SEQUENCE</scope>
</reference>
<dbReference type="EMBL" id="BKCJ010541234">
    <property type="protein sequence ID" value="GFB04984.1"/>
    <property type="molecule type" value="Genomic_DNA"/>
</dbReference>
<dbReference type="AlphaFoldDB" id="A0A699KT16"/>
<gene>
    <name evidence="1" type="ORF">Tci_676955</name>
</gene>
<evidence type="ECO:0000313" key="1">
    <source>
        <dbReference type="EMBL" id="GFB04984.1"/>
    </source>
</evidence>
<comment type="caution">
    <text evidence="1">The sequence shown here is derived from an EMBL/GenBank/DDBJ whole genome shotgun (WGS) entry which is preliminary data.</text>
</comment>
<name>A0A699KT16_TANCI</name>
<accession>A0A699KT16</accession>
<protein>
    <submittedName>
        <fullName evidence="1">Uncharacterized protein</fullName>
    </submittedName>
</protein>
<organism evidence="1">
    <name type="scientific">Tanacetum cinerariifolium</name>
    <name type="common">Dalmatian daisy</name>
    <name type="synonym">Chrysanthemum cinerariifolium</name>
    <dbReference type="NCBI Taxonomy" id="118510"/>
    <lineage>
        <taxon>Eukaryota</taxon>
        <taxon>Viridiplantae</taxon>
        <taxon>Streptophyta</taxon>
        <taxon>Embryophyta</taxon>
        <taxon>Tracheophyta</taxon>
        <taxon>Spermatophyta</taxon>
        <taxon>Magnoliopsida</taxon>
        <taxon>eudicotyledons</taxon>
        <taxon>Gunneridae</taxon>
        <taxon>Pentapetalae</taxon>
        <taxon>asterids</taxon>
        <taxon>campanulids</taxon>
        <taxon>Asterales</taxon>
        <taxon>Asteraceae</taxon>
        <taxon>Asteroideae</taxon>
        <taxon>Anthemideae</taxon>
        <taxon>Anthemidinae</taxon>
        <taxon>Tanacetum</taxon>
    </lineage>
</organism>